<dbReference type="AlphaFoldDB" id="A0A1H4J3U4"/>
<sequence length="153" mass="16090">MSDSADIELTGFDEVLAALDSLPEQVDDFQRQALRAANDVIRPALVAATPYSTETPTGTALRPGELKGAVTSRISVGHLGADSTLTVGFGKLGYVARFVDEGHENPTAKAQNALKRTPPHPFVRNVIDTTAEAAHDAYVTTMTALVEGAINGS</sequence>
<dbReference type="InterPro" id="IPR010064">
    <property type="entry name" value="HK97-gp10_tail"/>
</dbReference>
<evidence type="ECO:0000313" key="2">
    <source>
        <dbReference type="Proteomes" id="UP000182409"/>
    </source>
</evidence>
<dbReference type="NCBIfam" id="TIGR01725">
    <property type="entry name" value="phge_HK97_gp10"/>
    <property type="match status" value="1"/>
</dbReference>
<proteinExistence type="predicted"/>
<evidence type="ECO:0000313" key="1">
    <source>
        <dbReference type="EMBL" id="SEB40636.1"/>
    </source>
</evidence>
<organism evidence="1 2">
    <name type="scientific">Terriglobus roseus</name>
    <dbReference type="NCBI Taxonomy" id="392734"/>
    <lineage>
        <taxon>Bacteria</taxon>
        <taxon>Pseudomonadati</taxon>
        <taxon>Acidobacteriota</taxon>
        <taxon>Terriglobia</taxon>
        <taxon>Terriglobales</taxon>
        <taxon>Acidobacteriaceae</taxon>
        <taxon>Terriglobus</taxon>
    </lineage>
</organism>
<name>A0A1H4J3U4_9BACT</name>
<dbReference type="Proteomes" id="UP000182409">
    <property type="component" value="Unassembled WGS sequence"/>
</dbReference>
<gene>
    <name evidence="1" type="ORF">SAMN05443244_0322</name>
</gene>
<accession>A0A1H4J3U4</accession>
<dbReference type="RefSeq" id="WP_074652045.1">
    <property type="nucleotide sequence ID" value="NZ_FNSD01000001.1"/>
</dbReference>
<reference evidence="1 2" key="1">
    <citation type="submission" date="2016-10" db="EMBL/GenBank/DDBJ databases">
        <authorList>
            <person name="de Groot N.N."/>
        </authorList>
    </citation>
    <scope>NUCLEOTIDE SEQUENCE [LARGE SCALE GENOMIC DNA]</scope>
    <source>
        <strain evidence="1 2">AB35.6</strain>
    </source>
</reference>
<dbReference type="EMBL" id="FNSD01000001">
    <property type="protein sequence ID" value="SEB40636.1"/>
    <property type="molecule type" value="Genomic_DNA"/>
</dbReference>
<protein>
    <submittedName>
        <fullName evidence="1">Phage protein, HK97 gp10 family</fullName>
    </submittedName>
</protein>